<dbReference type="EMBL" id="KM101124">
    <property type="protein sequence ID" value="AIM41011.1"/>
    <property type="molecule type" value="Genomic_DNA"/>
</dbReference>
<sequence length="140" mass="15829">MIIDTKSQADMRPIWQRMESAAATIRTAARIHGDAPEHLQETWEWLRNWAEQWEESPPPPPPRDAVVDSRILNAYGDAKAAAAAADDARCRLYELLHEGPELEFLDREAIELDLEVLNTSVSRINAVIGSLDRLADRWTA</sequence>
<reference evidence="1 2" key="1">
    <citation type="submission" date="2014-07" db="EMBL/GenBank/DDBJ databases">
        <authorList>
            <person name="Nurko I."/>
            <person name="Arora N."/>
            <person name="Mosteller S."/>
            <person name="Bari R."/>
            <person name="McNulty L."/>
            <person name="Schmidt T."/>
            <person name="Mehalik H."/>
            <person name="Reinhart E."/>
            <person name="Winders D.C."/>
            <person name="Nootbar H.A."/>
            <person name="Reilly M.A."/>
            <person name="Gough E."/>
            <person name="Gregory S."/>
            <person name="Harbaugh B."/>
            <person name="Kaur B."/>
            <person name="Siesel C."/>
            <person name="Warwar S."/>
            <person name="Breitenberger C.A."/>
            <person name="Daniels C.J."/>
            <person name="Ball S.L."/>
            <person name="Buck G.A."/>
            <person name="Campbell R."/>
            <person name="Carvalho M.R."/>
            <person name="Duckworth R.A."/>
            <person name="Dunn T."/>
            <person name="Halpern C."/>
            <person name="Johnson A."/>
            <person name="Kiflezghi M.G."/>
            <person name="Lee V."/>
            <person name="Loviza R.A."/>
            <person name="Serrano M.G."/>
            <person name="Shah Z.V."/>
            <person name="Sharma K."/>
            <person name="Voegtly L.J."/>
            <person name="Walstead R."/>
            <person name="Wang Y.P."/>
            <person name="Bradley K.W."/>
            <person name="Barker L.P."/>
            <person name="Asai D.J."/>
            <person name="Bowman C.A."/>
            <person name="Russell D.A."/>
            <person name="Pope W.H."/>
            <person name="Jacobs-Sera D."/>
            <person name="Hendrix R.W."/>
            <person name="Hatfull G.F."/>
        </authorList>
    </citation>
    <scope>NUCLEOTIDE SEQUENCE [LARGE SCALE GENOMIC DNA]</scope>
</reference>
<dbReference type="Proteomes" id="UP000029348">
    <property type="component" value="Segment"/>
</dbReference>
<protein>
    <submittedName>
        <fullName evidence="1">Uncharacterized protein</fullName>
    </submittedName>
</protein>
<dbReference type="GeneID" id="23679119"/>
<dbReference type="OrthoDB" id="25461at10239"/>
<gene>
    <name evidence="1" type="primary">64</name>
    <name evidence="1" type="ORF">PBI_SQUIRTY_64</name>
</gene>
<organism evidence="1 2">
    <name type="scientific">Mycobacterium phage Squirty</name>
    <dbReference type="NCBI Taxonomy" id="1527512"/>
    <lineage>
        <taxon>Viruses</taxon>
        <taxon>Duplodnaviria</taxon>
        <taxon>Heunggongvirae</taxon>
        <taxon>Uroviricota</taxon>
        <taxon>Caudoviricetes</taxon>
        <taxon>Gracegardnervirinae</taxon>
        <taxon>Squirtyvirus</taxon>
        <taxon>Squirtyvirus squirty</taxon>
        <taxon>Mycobacterium virus Squirty</taxon>
    </lineage>
</organism>
<keyword evidence="2" id="KW-1185">Reference proteome</keyword>
<dbReference type="RefSeq" id="YP_009124616.1">
    <property type="nucleotide sequence ID" value="NC_026588.1"/>
</dbReference>
<evidence type="ECO:0000313" key="1">
    <source>
        <dbReference type="EMBL" id="AIM41011.1"/>
    </source>
</evidence>
<name>A0A088FBL0_9CAUD</name>
<proteinExistence type="predicted"/>
<evidence type="ECO:0000313" key="2">
    <source>
        <dbReference type="Proteomes" id="UP000029348"/>
    </source>
</evidence>
<dbReference type="KEGG" id="vg:23679119"/>
<accession>A0A088FBL0</accession>